<dbReference type="InterPro" id="IPR016171">
    <property type="entry name" value="Vanillyl_alc_oxidase_C-sub2"/>
</dbReference>
<evidence type="ECO:0000256" key="2">
    <source>
        <dbReference type="ARBA" id="ARBA00008000"/>
    </source>
</evidence>
<keyword evidence="4" id="KW-0274">FAD</keyword>
<organism evidence="8 9">
    <name type="scientific">Lachnellula suecica</name>
    <dbReference type="NCBI Taxonomy" id="602035"/>
    <lineage>
        <taxon>Eukaryota</taxon>
        <taxon>Fungi</taxon>
        <taxon>Dikarya</taxon>
        <taxon>Ascomycota</taxon>
        <taxon>Pezizomycotina</taxon>
        <taxon>Leotiomycetes</taxon>
        <taxon>Helotiales</taxon>
        <taxon>Lachnaceae</taxon>
        <taxon>Lachnellula</taxon>
    </lineage>
</organism>
<evidence type="ECO:0000313" key="9">
    <source>
        <dbReference type="Proteomes" id="UP000469558"/>
    </source>
</evidence>
<dbReference type="Pfam" id="PF02913">
    <property type="entry name" value="FAD-oxidase_C"/>
    <property type="match status" value="1"/>
</dbReference>
<keyword evidence="3" id="KW-0285">Flavoprotein</keyword>
<evidence type="ECO:0000256" key="5">
    <source>
        <dbReference type="ARBA" id="ARBA00023002"/>
    </source>
</evidence>
<dbReference type="EMBL" id="QGMK01000481">
    <property type="protein sequence ID" value="TVY81427.1"/>
    <property type="molecule type" value="Genomic_DNA"/>
</dbReference>
<dbReference type="GO" id="GO:0005739">
    <property type="term" value="C:mitochondrion"/>
    <property type="evidence" value="ECO:0007669"/>
    <property type="project" value="TreeGrafter"/>
</dbReference>
<proteinExistence type="inferred from homology"/>
<dbReference type="Gene3D" id="3.30.70.2740">
    <property type="match status" value="1"/>
</dbReference>
<dbReference type="InterPro" id="IPR004113">
    <property type="entry name" value="FAD-bd_oxidored_4_C"/>
</dbReference>
<evidence type="ECO:0000256" key="1">
    <source>
        <dbReference type="ARBA" id="ARBA00001974"/>
    </source>
</evidence>
<feature type="domain" description="FAD-binding oxidoreductase/transferase type 4 C-terminal" evidence="7">
    <location>
        <begin position="3"/>
        <end position="98"/>
    </location>
</feature>
<sequence length="110" mass="11761">MKSIEESGLVGSCVGHVGDGNFHACILFSDHQKPLAKKLIREAQKLGVERGGTVSGEHGIGLENREALIYELGEDSVDAMRRLKLALDPLGLLNPGKIMRLQPEQGSGTA</sequence>
<dbReference type="GO" id="GO:0004458">
    <property type="term" value="F:D-lactate dehydrogenase (cytochrome) activity"/>
    <property type="evidence" value="ECO:0007669"/>
    <property type="project" value="UniProtKB-EC"/>
</dbReference>
<keyword evidence="9" id="KW-1185">Reference proteome</keyword>
<accession>A0A8T9CAD6</accession>
<comment type="caution">
    <text evidence="8">The sequence shown here is derived from an EMBL/GenBank/DDBJ whole genome shotgun (WGS) entry which is preliminary data.</text>
</comment>
<dbReference type="GO" id="GO:1903457">
    <property type="term" value="P:lactate catabolic process"/>
    <property type="evidence" value="ECO:0007669"/>
    <property type="project" value="TreeGrafter"/>
</dbReference>
<evidence type="ECO:0000256" key="4">
    <source>
        <dbReference type="ARBA" id="ARBA00022827"/>
    </source>
</evidence>
<dbReference type="PANTHER" id="PTHR11748:SF116">
    <property type="entry name" value="D-LACTATE DEHYDROGENASE (CYTOCHROME) (AFU_ORTHOLOGUE AFUA_7G02560)"/>
    <property type="match status" value="1"/>
</dbReference>
<dbReference type="Proteomes" id="UP000469558">
    <property type="component" value="Unassembled WGS sequence"/>
</dbReference>
<protein>
    <submittedName>
        <fullName evidence="8">D-lactate dehydrogenase [cytochrome]</fullName>
    </submittedName>
</protein>
<comment type="cofactor">
    <cofactor evidence="1">
        <name>FAD</name>
        <dbReference type="ChEBI" id="CHEBI:57692"/>
    </cofactor>
</comment>
<dbReference type="Gene3D" id="1.10.45.10">
    <property type="entry name" value="Vanillyl-alcohol Oxidase, Chain A, domain 4"/>
    <property type="match status" value="1"/>
</dbReference>
<dbReference type="OrthoDB" id="7786253at2759"/>
<dbReference type="GO" id="GO:0008720">
    <property type="term" value="F:D-lactate dehydrogenase (NAD+) activity"/>
    <property type="evidence" value="ECO:0007669"/>
    <property type="project" value="TreeGrafter"/>
</dbReference>
<dbReference type="PANTHER" id="PTHR11748">
    <property type="entry name" value="D-LACTATE DEHYDROGENASE"/>
    <property type="match status" value="1"/>
</dbReference>
<reference evidence="8 9" key="1">
    <citation type="submission" date="2018-05" db="EMBL/GenBank/DDBJ databases">
        <title>Genome sequencing and assembly of the regulated plant pathogen Lachnellula willkommii and related sister species for the development of diagnostic species identification markers.</title>
        <authorList>
            <person name="Giroux E."/>
            <person name="Bilodeau G."/>
        </authorList>
    </citation>
    <scope>NUCLEOTIDE SEQUENCE [LARGE SCALE GENOMIC DNA]</scope>
    <source>
        <strain evidence="8 9">CBS 268.59</strain>
    </source>
</reference>
<keyword evidence="5" id="KW-0560">Oxidoreductase</keyword>
<evidence type="ECO:0000259" key="7">
    <source>
        <dbReference type="Pfam" id="PF02913"/>
    </source>
</evidence>
<dbReference type="InterPro" id="IPR016164">
    <property type="entry name" value="FAD-linked_Oxase-like_C"/>
</dbReference>
<dbReference type="GO" id="GO:0050660">
    <property type="term" value="F:flavin adenine dinucleotide binding"/>
    <property type="evidence" value="ECO:0007669"/>
    <property type="project" value="InterPro"/>
</dbReference>
<evidence type="ECO:0000313" key="8">
    <source>
        <dbReference type="EMBL" id="TVY81427.1"/>
    </source>
</evidence>
<evidence type="ECO:0000256" key="6">
    <source>
        <dbReference type="ARBA" id="ARBA00051436"/>
    </source>
</evidence>
<comment type="catalytic activity">
    <reaction evidence="6">
        <text>(R)-lactate + 2 Fe(III)-[cytochrome c] = 2 Fe(II)-[cytochrome c] + pyruvate + 2 H(+)</text>
        <dbReference type="Rhea" id="RHEA:13521"/>
        <dbReference type="Rhea" id="RHEA-COMP:10350"/>
        <dbReference type="Rhea" id="RHEA-COMP:14399"/>
        <dbReference type="ChEBI" id="CHEBI:15361"/>
        <dbReference type="ChEBI" id="CHEBI:15378"/>
        <dbReference type="ChEBI" id="CHEBI:16004"/>
        <dbReference type="ChEBI" id="CHEBI:29033"/>
        <dbReference type="ChEBI" id="CHEBI:29034"/>
        <dbReference type="EC" id="1.1.2.4"/>
    </reaction>
</comment>
<comment type="similarity">
    <text evidence="2">Belongs to the FAD-binding oxidoreductase/transferase type 4 family.</text>
</comment>
<gene>
    <name evidence="8" type="primary">DLD1_3</name>
    <name evidence="8" type="ORF">LSUE1_G005003</name>
</gene>
<evidence type="ECO:0000256" key="3">
    <source>
        <dbReference type="ARBA" id="ARBA00022630"/>
    </source>
</evidence>
<name>A0A8T9CAD6_9HELO</name>
<dbReference type="SUPFAM" id="SSF55103">
    <property type="entry name" value="FAD-linked oxidases, C-terminal domain"/>
    <property type="match status" value="1"/>
</dbReference>
<dbReference type="FunFam" id="1.10.45.10:FF:000001">
    <property type="entry name" value="D-lactate dehydrogenase mitochondrial"/>
    <property type="match status" value="1"/>
</dbReference>
<dbReference type="AlphaFoldDB" id="A0A8T9CAD6"/>